<comment type="caution">
    <text evidence="1">The sequence shown here is derived from an EMBL/GenBank/DDBJ whole genome shotgun (WGS) entry which is preliminary data.</text>
</comment>
<organism evidence="1 2">
    <name type="scientific">Amycolatopsis albidoflavus</name>
    <dbReference type="NCBI Taxonomy" id="102226"/>
    <lineage>
        <taxon>Bacteria</taxon>
        <taxon>Bacillati</taxon>
        <taxon>Actinomycetota</taxon>
        <taxon>Actinomycetes</taxon>
        <taxon>Pseudonocardiales</taxon>
        <taxon>Pseudonocardiaceae</taxon>
        <taxon>Amycolatopsis</taxon>
    </lineage>
</organism>
<evidence type="ECO:0000313" key="1">
    <source>
        <dbReference type="EMBL" id="MFD2481226.1"/>
    </source>
</evidence>
<accession>A0ABW5HWZ1</accession>
<dbReference type="RefSeq" id="WP_344274408.1">
    <property type="nucleotide sequence ID" value="NZ_BAAAHV010000011.1"/>
</dbReference>
<evidence type="ECO:0000313" key="2">
    <source>
        <dbReference type="Proteomes" id="UP001597542"/>
    </source>
</evidence>
<reference evidence="2" key="1">
    <citation type="journal article" date="2019" name="Int. J. Syst. Evol. Microbiol.">
        <title>The Global Catalogue of Microorganisms (GCM) 10K type strain sequencing project: providing services to taxonomists for standard genome sequencing and annotation.</title>
        <authorList>
            <consortium name="The Broad Institute Genomics Platform"/>
            <consortium name="The Broad Institute Genome Sequencing Center for Infectious Disease"/>
            <person name="Wu L."/>
            <person name="Ma J."/>
        </authorList>
    </citation>
    <scope>NUCLEOTIDE SEQUENCE [LARGE SCALE GENOMIC DNA]</scope>
    <source>
        <strain evidence="2">CGMCC 4.7638</strain>
    </source>
</reference>
<proteinExistence type="predicted"/>
<sequence>MLTVHYCRAWGGDDRAMWQPLTENTAKRRYENMGKWFSAVLGDVSEPDCVLEINPQADYRITVKFFDGHGSTRLSYGFWLMEPDTLFLRHMVRWEYPDDGKFHLMNEASLIEDIFWEKPDGVLRRELRQGNTVHAEDYRDVPIDANWEPYPVFGDFASIAREDRDQPPGQG</sequence>
<name>A0ABW5HWZ1_9PSEU</name>
<dbReference type="EMBL" id="JBHUKQ010000010">
    <property type="protein sequence ID" value="MFD2481226.1"/>
    <property type="molecule type" value="Genomic_DNA"/>
</dbReference>
<dbReference type="Proteomes" id="UP001597542">
    <property type="component" value="Unassembled WGS sequence"/>
</dbReference>
<keyword evidence="2" id="KW-1185">Reference proteome</keyword>
<gene>
    <name evidence="1" type="ORF">ACFSUT_13155</name>
</gene>
<protein>
    <submittedName>
        <fullName evidence="1">Uncharacterized protein</fullName>
    </submittedName>
</protein>